<dbReference type="InParanoid" id="W2RSR7"/>
<keyword evidence="1" id="KW-0175">Coiled coil</keyword>
<dbReference type="GeneID" id="19973121"/>
<dbReference type="FunFam" id="3.90.70.10:FF:000022">
    <property type="entry name" value="Ubiquitin carboxyl-terminal hydrolase 24"/>
    <property type="match status" value="1"/>
</dbReference>
<dbReference type="SUPFAM" id="SSF54001">
    <property type="entry name" value="Cysteine proteinases"/>
    <property type="match status" value="1"/>
</dbReference>
<dbReference type="HOGENOM" id="CLU_228178_0_0_1"/>
<dbReference type="InterPro" id="IPR050164">
    <property type="entry name" value="Peptidase_C19"/>
</dbReference>
<evidence type="ECO:0000256" key="1">
    <source>
        <dbReference type="SAM" id="Coils"/>
    </source>
</evidence>
<dbReference type="RefSeq" id="XP_008718341.1">
    <property type="nucleotide sequence ID" value="XM_008720119.1"/>
</dbReference>
<feature type="compositionally biased region" description="Polar residues" evidence="2">
    <location>
        <begin position="1"/>
        <end position="15"/>
    </location>
</feature>
<organism evidence="4 5">
    <name type="scientific">Cyphellophora europaea (strain CBS 101466)</name>
    <name type="common">Phialophora europaea</name>
    <dbReference type="NCBI Taxonomy" id="1220924"/>
    <lineage>
        <taxon>Eukaryota</taxon>
        <taxon>Fungi</taxon>
        <taxon>Dikarya</taxon>
        <taxon>Ascomycota</taxon>
        <taxon>Pezizomycotina</taxon>
        <taxon>Eurotiomycetes</taxon>
        <taxon>Chaetothyriomycetidae</taxon>
        <taxon>Chaetothyriales</taxon>
        <taxon>Cyphellophoraceae</taxon>
        <taxon>Cyphellophora</taxon>
    </lineage>
</organism>
<reference evidence="4 5" key="1">
    <citation type="submission" date="2013-03" db="EMBL/GenBank/DDBJ databases">
        <title>The Genome Sequence of Phialophora europaea CBS 101466.</title>
        <authorList>
            <consortium name="The Broad Institute Genomics Platform"/>
            <person name="Cuomo C."/>
            <person name="de Hoog S."/>
            <person name="Gorbushina A."/>
            <person name="Walker B."/>
            <person name="Young S.K."/>
            <person name="Zeng Q."/>
            <person name="Gargeya S."/>
            <person name="Fitzgerald M."/>
            <person name="Haas B."/>
            <person name="Abouelleil A."/>
            <person name="Allen A.W."/>
            <person name="Alvarado L."/>
            <person name="Arachchi H.M."/>
            <person name="Berlin A.M."/>
            <person name="Chapman S.B."/>
            <person name="Gainer-Dewar J."/>
            <person name="Goldberg J."/>
            <person name="Griggs A."/>
            <person name="Gujja S."/>
            <person name="Hansen M."/>
            <person name="Howarth C."/>
            <person name="Imamovic A."/>
            <person name="Ireland A."/>
            <person name="Larimer J."/>
            <person name="McCowan C."/>
            <person name="Murphy C."/>
            <person name="Pearson M."/>
            <person name="Poon T.W."/>
            <person name="Priest M."/>
            <person name="Roberts A."/>
            <person name="Saif S."/>
            <person name="Shea T."/>
            <person name="Sisk P."/>
            <person name="Sykes S."/>
            <person name="Wortman J."/>
            <person name="Nusbaum C."/>
            <person name="Birren B."/>
        </authorList>
    </citation>
    <scope>NUCLEOTIDE SEQUENCE [LARGE SCALE GENOMIC DNA]</scope>
    <source>
        <strain evidence="4 5">CBS 101466</strain>
    </source>
</reference>
<proteinExistence type="predicted"/>
<dbReference type="GO" id="GO:0004843">
    <property type="term" value="F:cysteine-type deubiquitinase activity"/>
    <property type="evidence" value="ECO:0007669"/>
    <property type="project" value="InterPro"/>
</dbReference>
<sequence length="2520" mass="283129">MSSLPESVRNRSNSGDDAELPTHDRKRPRLSESGDKDSLLPNLSISAPQQTIESPTPSPTEPASSETLHKPTLPPRPSDTMATPSPTSKVTINTRPLSSQSMNTADDLPPTEEIIDPALIVNGTVDTVPVDHVDPTASEATTIERSPSPPIEVAEPEDFDQDPAQTRWTTRIGGGVPVVPAFWVYRTFPLATGFRPGESRFAVSAIAQIFADPSKEDVDTFRRVKEWFVNLAADCEAMTREIVDQDPFFWKKLPIVLDNLWRRDQRGPSSIQFQDMVDFFVAYGQICKLIFEYDTRQLSSLQDNAPSSDFYTLSGSYLLPFNTIVSRLSDTSPNHQVLFFDSLRRRHQLDVMALVRPIAERVASPLLNAMNAYTKALGETLPKAPALHKDLIQVTTALTLATQLFCPVFKSSPEYCAIDQSHPLLEDIRESVEASVTTVDNIVQQGIKKQQAWFSFENNALMLFQRLEQIMSHLPVEIPRMGKSIVHAAGVTWDDADVTDLAHIMPYAWKFMIYWKFIKHGRMELRVHGLGFLSQDLISIFNLRLRGVPNGAQDPLVRFALRSLRENNVISYLIGPDSHPQLIGRAGNIIGFFGVSGSYQNSDTDTIWQAILGSPDNRVAAELFNMLREAITTFTAAHLYYLCQKLSELPYSRWNVQVLEFTEFVLSSLNTTLQAPSPFWFSPPVEPVVRRLCLKMIRDAMRPKTCDLELSEKIRTTFLNQLIGYFRGIADDFTRLAIEEDEEDEMLSQIRTDIESHDDAACGSILAITHILQNGHLNHTGTVAFIEKCGLPRGLVDDLAHISISSANRQELSSQQILTQFDYRLNCLSLLMRTVPEQFDLECLESLWSSLLVSSSIEQQARVHAWDHLHFLVKAINQKRNPVVDQILQHFWPRLRSIDINNAVLEFAKSSVLYDCHFGEQSEDAESEIVQIPGLDRVKQIMLDAEPGTVEGPATEFIIAQYLRSPILARRPKSVVHATHLNLIDHWVGAVLGSAAQLKSFSEGEDAMQIIASEDGIRREERHFDRSLLFLRRFTEAIKGNPGCSPISPKQEEAFPEFPSPRGPARDIIVEIGSNKYVVMGERKVSIGSENTGSELWHYLATVTGFSSFKVFHGGQLIALQEELKTIEKLNITAKVQVQKTADATQTMPQKRLRSSSPVDEKIMLHFDDLYGLLEADDRLAKEVYTFLTITSVRKEVSQKIRDMEAPASDVLPCEKPYKLLFCTHALRACIEEESFSASPDLAFVSYAVQAIVVALHKLDRTSFDSPLQLSAAYEAIDTLLLAFRTKVPPATGKLYIANHEDFVDHVVRYTSSVKVAGGQTILPQNPEKPIRAGIEALVEASLHDDRIWQHLNGNKDFIDVFQQALIGDVNEKVRQAVVDVFMGLTGQAGFKNVPKANDPRAARSRHDSATIEAASIHIWNILLGLLPVAAAFSSQCQEYFDATLGVLRRMGKVIEVQALAGIFPQWTTTLLAHDHTEIVGQPLADRFVAGMIPMLQEIARLLRSQQCLPAQSELMRELIGRFLRPPLSDVSGMACRLPVLDMTVRECLYSLLLTLCQEPEDAELLVTEFGEDFDVSDQLPAAASNERLALRSEVGYSGLRNLSNTCYLNSLLSQLFMNVQFRDLILQNGANARNQKLVWELSKVFAYMQNSHDKSIDPSAAVESITTWDGEQIDVTVQMDVDEFFNLLFDRLESETVDPSVRAQLKSFYGGETIQQIKSKECEHISERPETFSVLPVEIKGKASLQESLKAYVEGEVLQGDNKYSCTSCAKHVDAVKRSCLKQIPDNLILNLKRFDFDLVTCMRAKLNDQFEFPETIDMAPYKLDNLSGDNDTPTPDVFELTGIIVHSGTADSGHYYSYIRQRPSADEPRGSWVQFNDSDVTVFDSSTIGDYCFGGIDASIYGMAKFYNAYMLFYQRRSSIVETEMHYPKVQRGQPLQLSISHDLQEHIDQENELFLRAYCMQDPVHARFIRDLLRRVNELGSGQCSEDHNPEKAALGMALDYMHKVSSRWKLLPELEVTANIVKSFMQRCTTCAWTCMSWFARYPNVLMDSTIRSMYPLARKTFASMLLTCLQALQQDIDQEGAVTSTSVSYYRFLDIIVENLFRAFQLVTRTPRAWVDYFNLVIGISNISPGASRSVIETGFIERCFEMVHLHTLDAPDSRFDRAVRAYYAGYVNMREKHRQFNHSALVQCFAHLLCEANLELEPDAHQRQMNTDGIGLSASEQEKMGLAYNPMAVSWLQRLIKGRQAVDGAAQIVGKFASEPQFADDMARVLRKGLGHRDMQIAAGYVEPTLAFCQNCHDESMAEDMARFSLESVDSITVDYAPEYLRLVRGLLRIDNQHPDVAKSEGWLQPIVQETASKWPASLILGLNETGCNVRAEAAELVNAQLFAALDEAKETDPQRYHQLRNIVRELALNIAKCGRTNFLNVSPRENQSMQLDHFNEAMLVADQCVRAAFSDASTAEDERDLAEIEETMNQLRSKRESIVELVSPGDFEGSSDMEGLSEVEGDEFHSSPT</sequence>
<feature type="coiled-coil region" evidence="1">
    <location>
        <begin position="2465"/>
        <end position="2492"/>
    </location>
</feature>
<feature type="compositionally biased region" description="Low complexity" evidence="2">
    <location>
        <begin position="51"/>
        <end position="66"/>
    </location>
</feature>
<dbReference type="CDD" id="cd02659">
    <property type="entry name" value="peptidase_C19C"/>
    <property type="match status" value="1"/>
</dbReference>
<feature type="compositionally biased region" description="Acidic residues" evidence="2">
    <location>
        <begin position="2500"/>
        <end position="2512"/>
    </location>
</feature>
<dbReference type="PANTHER" id="PTHR24006:SF827">
    <property type="entry name" value="UBIQUITIN CARBOXYL-TERMINAL HYDROLASE 34"/>
    <property type="match status" value="1"/>
</dbReference>
<dbReference type="VEuPathDB" id="FungiDB:HMPREF1541_05782"/>
<evidence type="ECO:0000256" key="2">
    <source>
        <dbReference type="SAM" id="MobiDB-lite"/>
    </source>
</evidence>
<dbReference type="Proteomes" id="UP000030752">
    <property type="component" value="Unassembled WGS sequence"/>
</dbReference>
<dbReference type="PROSITE" id="PS50235">
    <property type="entry name" value="USP_3"/>
    <property type="match status" value="1"/>
</dbReference>
<protein>
    <recommendedName>
        <fullName evidence="3">USP domain-containing protein</fullName>
    </recommendedName>
</protein>
<feature type="compositionally biased region" description="Polar residues" evidence="2">
    <location>
        <begin position="80"/>
        <end position="104"/>
    </location>
</feature>
<evidence type="ECO:0000313" key="4">
    <source>
        <dbReference type="EMBL" id="ETN39556.1"/>
    </source>
</evidence>
<feature type="region of interest" description="Disordered" evidence="2">
    <location>
        <begin position="1"/>
        <end position="108"/>
    </location>
</feature>
<feature type="region of interest" description="Disordered" evidence="2">
    <location>
        <begin position="2493"/>
        <end position="2520"/>
    </location>
</feature>
<dbReference type="InterPro" id="IPR016024">
    <property type="entry name" value="ARM-type_fold"/>
</dbReference>
<dbReference type="InterPro" id="IPR001394">
    <property type="entry name" value="Peptidase_C19_UCH"/>
</dbReference>
<dbReference type="InterPro" id="IPR038765">
    <property type="entry name" value="Papain-like_cys_pep_sf"/>
</dbReference>
<feature type="region of interest" description="Disordered" evidence="2">
    <location>
        <begin position="137"/>
        <end position="157"/>
    </location>
</feature>
<dbReference type="PANTHER" id="PTHR24006">
    <property type="entry name" value="UBIQUITIN CARBOXYL-TERMINAL HYDROLASE"/>
    <property type="match status" value="1"/>
</dbReference>
<dbReference type="Pfam" id="PF00443">
    <property type="entry name" value="UCH"/>
    <property type="match status" value="1"/>
</dbReference>
<dbReference type="OrthoDB" id="420187at2759"/>
<gene>
    <name evidence="4" type="ORF">HMPREF1541_05782</name>
</gene>
<dbReference type="SUPFAM" id="SSF48371">
    <property type="entry name" value="ARM repeat"/>
    <property type="match status" value="1"/>
</dbReference>
<dbReference type="GO" id="GO:0005634">
    <property type="term" value="C:nucleus"/>
    <property type="evidence" value="ECO:0007669"/>
    <property type="project" value="TreeGrafter"/>
</dbReference>
<dbReference type="InterPro" id="IPR018200">
    <property type="entry name" value="USP_CS"/>
</dbReference>
<dbReference type="GO" id="GO:0005829">
    <property type="term" value="C:cytosol"/>
    <property type="evidence" value="ECO:0007669"/>
    <property type="project" value="TreeGrafter"/>
</dbReference>
<name>W2RSR7_CYPE1</name>
<feature type="compositionally biased region" description="Polar residues" evidence="2">
    <location>
        <begin position="41"/>
        <end position="50"/>
    </location>
</feature>
<feature type="compositionally biased region" description="Basic and acidic residues" evidence="2">
    <location>
        <begin position="29"/>
        <end position="38"/>
    </location>
</feature>
<dbReference type="EMBL" id="KB822721">
    <property type="protein sequence ID" value="ETN39556.1"/>
    <property type="molecule type" value="Genomic_DNA"/>
</dbReference>
<dbReference type="Pfam" id="PF12030">
    <property type="entry name" value="DUF3517"/>
    <property type="match status" value="1"/>
</dbReference>
<dbReference type="InterPro" id="IPR028889">
    <property type="entry name" value="USP"/>
</dbReference>
<evidence type="ECO:0000259" key="3">
    <source>
        <dbReference type="PROSITE" id="PS50235"/>
    </source>
</evidence>
<dbReference type="eggNOG" id="KOG1866">
    <property type="taxonomic scope" value="Eukaryota"/>
</dbReference>
<evidence type="ECO:0000313" key="5">
    <source>
        <dbReference type="Proteomes" id="UP000030752"/>
    </source>
</evidence>
<dbReference type="InterPro" id="IPR021905">
    <property type="entry name" value="DUF3517"/>
</dbReference>
<keyword evidence="5" id="KW-1185">Reference proteome</keyword>
<accession>W2RSR7</accession>
<feature type="domain" description="USP" evidence="3">
    <location>
        <begin position="1598"/>
        <end position="1919"/>
    </location>
</feature>
<dbReference type="Gene3D" id="3.90.70.10">
    <property type="entry name" value="Cysteine proteinases"/>
    <property type="match status" value="1"/>
</dbReference>
<dbReference type="STRING" id="1220924.W2RSR7"/>
<dbReference type="GO" id="GO:0016579">
    <property type="term" value="P:protein deubiquitination"/>
    <property type="evidence" value="ECO:0007669"/>
    <property type="project" value="InterPro"/>
</dbReference>
<dbReference type="PROSITE" id="PS00973">
    <property type="entry name" value="USP_2"/>
    <property type="match status" value="1"/>
</dbReference>